<organism evidence="11 12">
    <name type="scientific">Calicophoron daubneyi</name>
    <name type="common">Rumen fluke</name>
    <name type="synonym">Paramphistomum daubneyi</name>
    <dbReference type="NCBI Taxonomy" id="300641"/>
    <lineage>
        <taxon>Eukaryota</taxon>
        <taxon>Metazoa</taxon>
        <taxon>Spiralia</taxon>
        <taxon>Lophotrochozoa</taxon>
        <taxon>Platyhelminthes</taxon>
        <taxon>Trematoda</taxon>
        <taxon>Digenea</taxon>
        <taxon>Plagiorchiida</taxon>
        <taxon>Pronocephalata</taxon>
        <taxon>Paramphistomoidea</taxon>
        <taxon>Paramphistomidae</taxon>
        <taxon>Calicophoron</taxon>
    </lineage>
</organism>
<sequence length="276" mass="32212">MSDGIPPLVSNSERINDWFSADCAGVGSLRASCLLSSIYLLSISYLKSYMNKRRSFDLNRLVFLYDVFMVVFNAYMVKEALKVGIDEDLLYKCKPRTEAPSPQLARVIWLFHISKVVECMDTVFFILRGKLRLVTWLHVYHHSTMIPYTWMLAYWHAGEQAIHLVLVNGSIHVIMYTYYAIAALGPAWRRYLWWKRYLTILQMIQFVSGIWVCIAAVAMGCVHYPWFYYCTMVYIATILCFFCNHYHQVYKNRARNSIDSVSSSGKMNPEKSFKED</sequence>
<evidence type="ECO:0000256" key="7">
    <source>
        <dbReference type="ARBA" id="ARBA00023098"/>
    </source>
</evidence>
<proteinExistence type="inferred from homology"/>
<evidence type="ECO:0000256" key="8">
    <source>
        <dbReference type="ARBA" id="ARBA00023136"/>
    </source>
</evidence>
<reference evidence="11" key="1">
    <citation type="submission" date="2024-06" db="EMBL/GenBank/DDBJ databases">
        <authorList>
            <person name="Liu X."/>
            <person name="Lenzi L."/>
            <person name="Haldenby T S."/>
            <person name="Uol C."/>
        </authorList>
    </citation>
    <scope>NUCLEOTIDE SEQUENCE</scope>
</reference>
<evidence type="ECO:0000256" key="6">
    <source>
        <dbReference type="ARBA" id="ARBA00022989"/>
    </source>
</evidence>
<dbReference type="PANTHER" id="PTHR11157:SF126">
    <property type="entry name" value="ELONGATION OF VERY LONG CHAIN FATTY ACIDS PROTEIN"/>
    <property type="match status" value="1"/>
</dbReference>
<dbReference type="GO" id="GO:0034626">
    <property type="term" value="P:fatty acid elongation, polyunsaturated fatty acid"/>
    <property type="evidence" value="ECO:0007669"/>
    <property type="project" value="TreeGrafter"/>
</dbReference>
<comment type="caution">
    <text evidence="11">The sequence shown here is derived from an EMBL/GenBank/DDBJ whole genome shotgun (WGS) entry which is preliminary data.</text>
</comment>
<feature type="transmembrane region" description="Helical" evidence="10">
    <location>
        <begin position="226"/>
        <end position="246"/>
    </location>
</feature>
<feature type="transmembrane region" description="Helical" evidence="10">
    <location>
        <begin position="197"/>
        <end position="220"/>
    </location>
</feature>
<gene>
    <name evidence="11" type="ORF">CDAUBV1_LOCUS380</name>
</gene>
<keyword evidence="6 10" id="KW-1133">Transmembrane helix</keyword>
<evidence type="ECO:0000313" key="12">
    <source>
        <dbReference type="Proteomes" id="UP001497525"/>
    </source>
</evidence>
<dbReference type="GO" id="GO:0005789">
    <property type="term" value="C:endoplasmic reticulum membrane"/>
    <property type="evidence" value="ECO:0007669"/>
    <property type="project" value="TreeGrafter"/>
</dbReference>
<keyword evidence="5 10" id="KW-0276">Fatty acid metabolism</keyword>
<evidence type="ECO:0000256" key="9">
    <source>
        <dbReference type="ARBA" id="ARBA00023160"/>
    </source>
</evidence>
<dbReference type="GO" id="GO:0030148">
    <property type="term" value="P:sphingolipid biosynthetic process"/>
    <property type="evidence" value="ECO:0007669"/>
    <property type="project" value="TreeGrafter"/>
</dbReference>
<evidence type="ECO:0000256" key="4">
    <source>
        <dbReference type="ARBA" id="ARBA00022692"/>
    </source>
</evidence>
<keyword evidence="9 10" id="KW-0275">Fatty acid biosynthesis</keyword>
<dbReference type="Pfam" id="PF01151">
    <property type="entry name" value="ELO"/>
    <property type="match status" value="1"/>
</dbReference>
<evidence type="ECO:0000256" key="3">
    <source>
        <dbReference type="ARBA" id="ARBA00022679"/>
    </source>
</evidence>
<feature type="transmembrane region" description="Helical" evidence="10">
    <location>
        <begin position="27"/>
        <end position="46"/>
    </location>
</feature>
<comment type="similarity">
    <text evidence="10">Belongs to the ELO family.</text>
</comment>
<evidence type="ECO:0000313" key="11">
    <source>
        <dbReference type="EMBL" id="CAL5129466.1"/>
    </source>
</evidence>
<dbReference type="GO" id="GO:0034625">
    <property type="term" value="P:fatty acid elongation, monounsaturated fatty acid"/>
    <property type="evidence" value="ECO:0007669"/>
    <property type="project" value="TreeGrafter"/>
</dbReference>
<comment type="subcellular location">
    <subcellularLocation>
        <location evidence="1">Membrane</location>
        <topology evidence="1">Multi-pass membrane protein</topology>
    </subcellularLocation>
</comment>
<keyword evidence="8 10" id="KW-0472">Membrane</keyword>
<feature type="transmembrane region" description="Helical" evidence="10">
    <location>
        <begin position="163"/>
        <end position="185"/>
    </location>
</feature>
<dbReference type="AlphaFoldDB" id="A0AAV2T0B9"/>
<keyword evidence="3 10" id="KW-0808">Transferase</keyword>
<dbReference type="GO" id="GO:0009922">
    <property type="term" value="F:fatty acid elongase activity"/>
    <property type="evidence" value="ECO:0007669"/>
    <property type="project" value="UniProtKB-EC"/>
</dbReference>
<protein>
    <recommendedName>
        <fullName evidence="10">Elongation of very long chain fatty acids protein</fullName>
        <ecNumber evidence="10">2.3.1.199</ecNumber>
    </recommendedName>
    <alternativeName>
        <fullName evidence="10">Very-long-chain 3-oxoacyl-CoA synthase</fullName>
    </alternativeName>
</protein>
<accession>A0AAV2T0B9</accession>
<dbReference type="PANTHER" id="PTHR11157">
    <property type="entry name" value="FATTY ACID ACYL TRANSFERASE-RELATED"/>
    <property type="match status" value="1"/>
</dbReference>
<evidence type="ECO:0000256" key="10">
    <source>
        <dbReference type="RuleBase" id="RU361115"/>
    </source>
</evidence>
<keyword evidence="4 10" id="KW-0812">Transmembrane</keyword>
<dbReference type="EC" id="2.3.1.199" evidence="10"/>
<keyword evidence="7 10" id="KW-0443">Lipid metabolism</keyword>
<evidence type="ECO:0000256" key="2">
    <source>
        <dbReference type="ARBA" id="ARBA00022516"/>
    </source>
</evidence>
<dbReference type="Proteomes" id="UP001497525">
    <property type="component" value="Unassembled WGS sequence"/>
</dbReference>
<dbReference type="GO" id="GO:0019367">
    <property type="term" value="P:fatty acid elongation, saturated fatty acid"/>
    <property type="evidence" value="ECO:0007669"/>
    <property type="project" value="TreeGrafter"/>
</dbReference>
<keyword evidence="2 10" id="KW-0444">Lipid biosynthesis</keyword>
<dbReference type="GO" id="GO:0042761">
    <property type="term" value="P:very long-chain fatty acid biosynthetic process"/>
    <property type="evidence" value="ECO:0007669"/>
    <property type="project" value="TreeGrafter"/>
</dbReference>
<dbReference type="InterPro" id="IPR002076">
    <property type="entry name" value="ELO_fam"/>
</dbReference>
<evidence type="ECO:0000256" key="1">
    <source>
        <dbReference type="ARBA" id="ARBA00004141"/>
    </source>
</evidence>
<dbReference type="EMBL" id="CAXLJL010000002">
    <property type="protein sequence ID" value="CAL5129466.1"/>
    <property type="molecule type" value="Genomic_DNA"/>
</dbReference>
<evidence type="ECO:0000256" key="5">
    <source>
        <dbReference type="ARBA" id="ARBA00022832"/>
    </source>
</evidence>
<feature type="transmembrane region" description="Helical" evidence="10">
    <location>
        <begin position="58"/>
        <end position="77"/>
    </location>
</feature>
<comment type="catalytic activity">
    <reaction evidence="10">
        <text>a very-long-chain acyl-CoA + malonyl-CoA + H(+) = a very-long-chain 3-oxoacyl-CoA + CO2 + CoA</text>
        <dbReference type="Rhea" id="RHEA:32727"/>
        <dbReference type="ChEBI" id="CHEBI:15378"/>
        <dbReference type="ChEBI" id="CHEBI:16526"/>
        <dbReference type="ChEBI" id="CHEBI:57287"/>
        <dbReference type="ChEBI" id="CHEBI:57384"/>
        <dbReference type="ChEBI" id="CHEBI:90725"/>
        <dbReference type="ChEBI" id="CHEBI:90736"/>
        <dbReference type="EC" id="2.3.1.199"/>
    </reaction>
</comment>
<name>A0AAV2T0B9_CALDB</name>